<reference evidence="1 2" key="1">
    <citation type="submission" date="2022-10" db="EMBL/GenBank/DDBJ databases">
        <title>Defluviimonas sp. nov., isolated from ocean surface water.</title>
        <authorList>
            <person name="He W."/>
            <person name="Wang L."/>
            <person name="Zhang D.-F."/>
        </authorList>
    </citation>
    <scope>NUCLEOTIDE SEQUENCE [LARGE SCALE GENOMIC DNA]</scope>
    <source>
        <strain evidence="1 2">WL0075</strain>
    </source>
</reference>
<keyword evidence="2" id="KW-1185">Reference proteome</keyword>
<evidence type="ECO:0000313" key="1">
    <source>
        <dbReference type="EMBL" id="MCV2864883.1"/>
    </source>
</evidence>
<name>A0ABT2Z164_9RHOB</name>
<accession>A0ABT2Z164</accession>
<sequence>MGFYLFQGRYTAASMKAMIDNPQDRKQAAAKMIEAVGGKLHHMFFAFGSEDIYALIEAPDDKAMIAGSLIVGASGAMSSGSTTKLISVEDAAESMRMAQKAAGSYAPPKA</sequence>
<comment type="caution">
    <text evidence="1">The sequence shown here is derived from an EMBL/GenBank/DDBJ whole genome shotgun (WGS) entry which is preliminary data.</text>
</comment>
<proteinExistence type="predicted"/>
<dbReference type="Pfam" id="PF08734">
    <property type="entry name" value="GYD"/>
    <property type="match status" value="1"/>
</dbReference>
<dbReference type="Proteomes" id="UP001652503">
    <property type="component" value="Unassembled WGS sequence"/>
</dbReference>
<organism evidence="1 2">
    <name type="scientific">Albidovulum sediminicola</name>
    <dbReference type="NCBI Taxonomy" id="2984331"/>
    <lineage>
        <taxon>Bacteria</taxon>
        <taxon>Pseudomonadati</taxon>
        <taxon>Pseudomonadota</taxon>
        <taxon>Alphaproteobacteria</taxon>
        <taxon>Rhodobacterales</taxon>
        <taxon>Paracoccaceae</taxon>
        <taxon>Albidovulum</taxon>
    </lineage>
</organism>
<dbReference type="EMBL" id="JAOWLA010000007">
    <property type="protein sequence ID" value="MCV2864883.1"/>
    <property type="molecule type" value="Genomic_DNA"/>
</dbReference>
<evidence type="ECO:0000313" key="2">
    <source>
        <dbReference type="Proteomes" id="UP001652503"/>
    </source>
</evidence>
<gene>
    <name evidence="1" type="ORF">OE647_09060</name>
</gene>
<dbReference type="InterPro" id="IPR014845">
    <property type="entry name" value="GYD/TTHA1554"/>
</dbReference>
<protein>
    <submittedName>
        <fullName evidence="1">GYD domain-containing protein</fullName>
    </submittedName>
</protein>
<dbReference type="RefSeq" id="WP_263721403.1">
    <property type="nucleotide sequence ID" value="NZ_JAOWLA010000007.1"/>
</dbReference>